<reference evidence="1" key="1">
    <citation type="submission" date="2021-01" db="EMBL/GenBank/DDBJ databases">
        <title>Genome sequence of strain Noviherbaspirillum sp. DKR-6.</title>
        <authorList>
            <person name="Chaudhary D.K."/>
        </authorList>
    </citation>
    <scope>NUCLEOTIDE SEQUENCE</scope>
    <source>
        <strain evidence="1">DKR-6</strain>
    </source>
</reference>
<name>A0A934SYE3_9BURK</name>
<gene>
    <name evidence="1" type="ORF">JJB74_24875</name>
</gene>
<dbReference type="Proteomes" id="UP000622890">
    <property type="component" value="Unassembled WGS sequence"/>
</dbReference>
<comment type="caution">
    <text evidence="1">The sequence shown here is derived from an EMBL/GenBank/DDBJ whole genome shotgun (WGS) entry which is preliminary data.</text>
</comment>
<keyword evidence="2" id="KW-1185">Reference proteome</keyword>
<organism evidence="1 2">
    <name type="scientific">Noviherbaspirillum pedocola</name>
    <dbReference type="NCBI Taxonomy" id="2801341"/>
    <lineage>
        <taxon>Bacteria</taxon>
        <taxon>Pseudomonadati</taxon>
        <taxon>Pseudomonadota</taxon>
        <taxon>Betaproteobacteria</taxon>
        <taxon>Burkholderiales</taxon>
        <taxon>Oxalobacteraceae</taxon>
        <taxon>Noviherbaspirillum</taxon>
    </lineage>
</organism>
<dbReference type="EMBL" id="JAEPBG010000015">
    <property type="protein sequence ID" value="MBK4737868.1"/>
    <property type="molecule type" value="Genomic_DNA"/>
</dbReference>
<sequence>MLDQFQAWLEEVQKSAVDYKVTTAKERGIANWKKVIWTSPMKNAAIKAKFSEMAGKVGMPGRDQIKCRPSRKAGEWLYDLVWRRFDQEGNLVEVILAMEIEVSYMQECTKRYDFNKLLQADSSYKVFVFQQKTKEDVEAGLQRLKSAAAQYRFRSDSEFLLCGWSTLKNEFIFDRFHARREADLVS</sequence>
<protein>
    <submittedName>
        <fullName evidence="1">Uncharacterized protein</fullName>
    </submittedName>
</protein>
<dbReference type="RefSeq" id="WP_200596514.1">
    <property type="nucleotide sequence ID" value="NZ_JAEPBG010000015.1"/>
</dbReference>
<accession>A0A934SYE3</accession>
<dbReference type="AlphaFoldDB" id="A0A934SYE3"/>
<evidence type="ECO:0000313" key="1">
    <source>
        <dbReference type="EMBL" id="MBK4737868.1"/>
    </source>
</evidence>
<proteinExistence type="predicted"/>
<evidence type="ECO:0000313" key="2">
    <source>
        <dbReference type="Proteomes" id="UP000622890"/>
    </source>
</evidence>